<name>X1BSG0_9ZZZZ</name>
<comment type="caution">
    <text evidence="1">The sequence shown here is derived from an EMBL/GenBank/DDBJ whole genome shotgun (WGS) entry which is preliminary data.</text>
</comment>
<dbReference type="EMBL" id="BART01017111">
    <property type="protein sequence ID" value="GAG75086.1"/>
    <property type="molecule type" value="Genomic_DNA"/>
</dbReference>
<feature type="non-terminal residue" evidence="1">
    <location>
        <position position="1"/>
    </location>
</feature>
<dbReference type="AlphaFoldDB" id="X1BSG0"/>
<evidence type="ECO:0000313" key="1">
    <source>
        <dbReference type="EMBL" id="GAG75086.1"/>
    </source>
</evidence>
<gene>
    <name evidence="1" type="ORF">S01H4_32678</name>
</gene>
<reference evidence="1" key="1">
    <citation type="journal article" date="2014" name="Front. Microbiol.">
        <title>High frequency of phylogenetically diverse reductive dehalogenase-homologous genes in deep subseafloor sedimentary metagenomes.</title>
        <authorList>
            <person name="Kawai M."/>
            <person name="Futagami T."/>
            <person name="Toyoda A."/>
            <person name="Takaki Y."/>
            <person name="Nishi S."/>
            <person name="Hori S."/>
            <person name="Arai W."/>
            <person name="Tsubouchi T."/>
            <person name="Morono Y."/>
            <person name="Uchiyama I."/>
            <person name="Ito T."/>
            <person name="Fujiyama A."/>
            <person name="Inagaki F."/>
            <person name="Takami H."/>
        </authorList>
    </citation>
    <scope>NUCLEOTIDE SEQUENCE</scope>
    <source>
        <strain evidence="1">Expedition CK06-06</strain>
    </source>
</reference>
<accession>X1BSG0</accession>
<protein>
    <submittedName>
        <fullName evidence="1">Uncharacterized protein</fullName>
    </submittedName>
</protein>
<proteinExistence type="predicted"/>
<organism evidence="1">
    <name type="scientific">marine sediment metagenome</name>
    <dbReference type="NCBI Taxonomy" id="412755"/>
    <lineage>
        <taxon>unclassified sequences</taxon>
        <taxon>metagenomes</taxon>
        <taxon>ecological metagenomes</taxon>
    </lineage>
</organism>
<sequence>LCLALSWYIEGYPFDEDHKWKHRDLVGRAQRKLGIPEKLEDLLINDPPPK</sequence>